<dbReference type="SUPFAM" id="SSF53187">
    <property type="entry name" value="Zn-dependent exopeptidases"/>
    <property type="match status" value="1"/>
</dbReference>
<keyword evidence="10" id="KW-1185">Reference proteome</keyword>
<proteinExistence type="inferred from homology"/>
<protein>
    <submittedName>
        <fullName evidence="9">M14 family zinc carboxypeptidase</fullName>
    </submittedName>
</protein>
<dbReference type="GO" id="GO:0004180">
    <property type="term" value="F:carboxypeptidase activity"/>
    <property type="evidence" value="ECO:0007669"/>
    <property type="project" value="UniProtKB-KW"/>
</dbReference>
<organism evidence="9 10">
    <name type="scientific">Paenibacillus baimaensis</name>
    <dbReference type="NCBI Taxonomy" id="2982185"/>
    <lineage>
        <taxon>Bacteria</taxon>
        <taxon>Bacillati</taxon>
        <taxon>Bacillota</taxon>
        <taxon>Bacilli</taxon>
        <taxon>Bacillales</taxon>
        <taxon>Paenibacillaceae</taxon>
        <taxon>Paenibacillus</taxon>
    </lineage>
</organism>
<sequence>MGTERKSRVLLQVLAAILAILLMMGNVVVIASDSQSVSKEIVDPYQVYTYELMTQQIDQLAAAYPELIEVKSIGTTGFGRDIKAVKVGKGDASILIDGSQHAREWMGTNLILYMIDRYAYAYEHNMKYEHYPVRQLLDQCSIWFVPMVNPDGVTLQQEGLNAFPESYHSYLLSMNGGSTNFKRWKANATGIDINRQYPAMWTGIRNSPQYPTFKNYKGSEPVETAEALSMIRFTYESDPEIALSYHTSGEVLYWHFNTASEYVARDKKMADTISGMTGYSQIKPEKDPSGGGFTDWFIVQFGRPGFTAELGPYQEENELPLWTFTDIWEKNQSMGLYLASEGYKLWRERYPIEKVEENIQLLEPVQLYNRPSDSFPTGGELKEAKVTSDSRMGDWYRIPTWLGPRWVRLNHVSYLHGHSESYPNRINLKEKTAIYKYPKANEAELLGQLEPQEVETLERWNDWILIRTWSGDGWIQEKK</sequence>
<dbReference type="InterPro" id="IPR000834">
    <property type="entry name" value="Peptidase_M14"/>
</dbReference>
<keyword evidence="5" id="KW-0862">Zinc</keyword>
<dbReference type="Gene3D" id="3.40.630.10">
    <property type="entry name" value="Zn peptidases"/>
    <property type="match status" value="1"/>
</dbReference>
<dbReference type="EMBL" id="JAOQIO010000011">
    <property type="protein sequence ID" value="MCU6791588.1"/>
    <property type="molecule type" value="Genomic_DNA"/>
</dbReference>
<evidence type="ECO:0000256" key="1">
    <source>
        <dbReference type="ARBA" id="ARBA00001947"/>
    </source>
</evidence>
<dbReference type="RefSeq" id="WP_262683121.1">
    <property type="nucleotide sequence ID" value="NZ_JAOQIO010000011.1"/>
</dbReference>
<keyword evidence="3" id="KW-0645">Protease</keyword>
<evidence type="ECO:0000313" key="9">
    <source>
        <dbReference type="EMBL" id="MCU6791588.1"/>
    </source>
</evidence>
<dbReference type="PROSITE" id="PS52035">
    <property type="entry name" value="PEPTIDASE_M14"/>
    <property type="match status" value="1"/>
</dbReference>
<evidence type="ECO:0000256" key="2">
    <source>
        <dbReference type="ARBA" id="ARBA00005988"/>
    </source>
</evidence>
<evidence type="ECO:0000256" key="4">
    <source>
        <dbReference type="ARBA" id="ARBA00022801"/>
    </source>
</evidence>
<comment type="caution">
    <text evidence="9">The sequence shown here is derived from an EMBL/GenBank/DDBJ whole genome shotgun (WGS) entry which is preliminary data.</text>
</comment>
<evidence type="ECO:0000256" key="7">
    <source>
        <dbReference type="PROSITE-ProRule" id="PRU01379"/>
    </source>
</evidence>
<dbReference type="SMART" id="SM00631">
    <property type="entry name" value="Zn_pept"/>
    <property type="match status" value="1"/>
</dbReference>
<dbReference type="Pfam" id="PF00246">
    <property type="entry name" value="Peptidase_M14"/>
    <property type="match status" value="1"/>
</dbReference>
<keyword evidence="6" id="KW-0482">Metalloprotease</keyword>
<dbReference type="Proteomes" id="UP001652445">
    <property type="component" value="Unassembled WGS sequence"/>
</dbReference>
<comment type="cofactor">
    <cofactor evidence="1">
        <name>Zn(2+)</name>
        <dbReference type="ChEBI" id="CHEBI:29105"/>
    </cofactor>
</comment>
<evidence type="ECO:0000256" key="3">
    <source>
        <dbReference type="ARBA" id="ARBA00022670"/>
    </source>
</evidence>
<evidence type="ECO:0000256" key="6">
    <source>
        <dbReference type="ARBA" id="ARBA00023049"/>
    </source>
</evidence>
<reference evidence="9 10" key="1">
    <citation type="submission" date="2022-09" db="EMBL/GenBank/DDBJ databases">
        <authorList>
            <person name="Han X.L."/>
            <person name="Wang Q."/>
            <person name="Lu T."/>
        </authorList>
    </citation>
    <scope>NUCLEOTIDE SEQUENCE [LARGE SCALE GENOMIC DNA]</scope>
    <source>
        <strain evidence="9 10">WQ 127069</strain>
    </source>
</reference>
<accession>A0ABT2UAB4</accession>
<dbReference type="PANTHER" id="PTHR11705">
    <property type="entry name" value="PROTEASE FAMILY M14 CARBOXYPEPTIDASE A,B"/>
    <property type="match status" value="1"/>
</dbReference>
<dbReference type="PANTHER" id="PTHR11705:SF143">
    <property type="entry name" value="SLL0236 PROTEIN"/>
    <property type="match status" value="1"/>
</dbReference>
<feature type="domain" description="Peptidase M14" evidence="8">
    <location>
        <begin position="46"/>
        <end position="342"/>
    </location>
</feature>
<evidence type="ECO:0000313" key="10">
    <source>
        <dbReference type="Proteomes" id="UP001652445"/>
    </source>
</evidence>
<evidence type="ECO:0000259" key="8">
    <source>
        <dbReference type="PROSITE" id="PS52035"/>
    </source>
</evidence>
<name>A0ABT2UAB4_9BACL</name>
<comment type="similarity">
    <text evidence="2 7">Belongs to the peptidase M14 family.</text>
</comment>
<keyword evidence="9" id="KW-0121">Carboxypeptidase</keyword>
<gene>
    <name evidence="9" type="ORF">OB236_05540</name>
</gene>
<evidence type="ECO:0000256" key="5">
    <source>
        <dbReference type="ARBA" id="ARBA00022833"/>
    </source>
</evidence>
<feature type="active site" description="Proton donor/acceptor" evidence="7">
    <location>
        <position position="309"/>
    </location>
</feature>
<keyword evidence="4" id="KW-0378">Hydrolase</keyword>